<dbReference type="AlphaFoldDB" id="A0A3Q2DRL3"/>
<dbReference type="OrthoDB" id="449062at2759"/>
<dbReference type="InterPro" id="IPR016024">
    <property type="entry name" value="ARM-type_fold"/>
</dbReference>
<dbReference type="PANTHER" id="PTHR22895:SF0">
    <property type="entry name" value="ARMADILLO REPEAT-CONTAINING PROTEIN 6"/>
    <property type="match status" value="1"/>
</dbReference>
<dbReference type="PANTHER" id="PTHR22895">
    <property type="entry name" value="ARMADILLO REPEAT-CONTAINING PROTEIN 6"/>
    <property type="match status" value="1"/>
</dbReference>
<dbReference type="CTD" id="93436"/>
<dbReference type="SMART" id="SM00185">
    <property type="entry name" value="ARM"/>
    <property type="match status" value="5"/>
</dbReference>
<feature type="repeat" description="ARM" evidence="2">
    <location>
        <begin position="292"/>
        <end position="336"/>
    </location>
</feature>
<dbReference type="Proteomes" id="UP000265020">
    <property type="component" value="Unassembled WGS sequence"/>
</dbReference>
<evidence type="ECO:0000313" key="3">
    <source>
        <dbReference type="Ensembl" id="ENSCVAP00000022353.1"/>
    </source>
</evidence>
<dbReference type="RefSeq" id="XP_015242169.1">
    <property type="nucleotide sequence ID" value="XM_015386683.1"/>
</dbReference>
<dbReference type="GeneTree" id="ENSGT00390000002913"/>
<protein>
    <submittedName>
        <fullName evidence="3">Armadillo repeat containing 6</fullName>
    </submittedName>
</protein>
<accession>A0A3Q2DRL3</accession>
<dbReference type="STRING" id="28743.ENSCVAP00000022353"/>
<feature type="repeat" description="ARM" evidence="2">
    <location>
        <begin position="379"/>
        <end position="423"/>
    </location>
</feature>
<dbReference type="Gene3D" id="1.25.10.10">
    <property type="entry name" value="Leucine-rich Repeat Variant"/>
    <property type="match status" value="3"/>
</dbReference>
<dbReference type="InterPro" id="IPR011989">
    <property type="entry name" value="ARM-like"/>
</dbReference>
<name>A0A3Q2DRL3_CYPVA</name>
<dbReference type="Ensembl" id="ENSCVAT00000009505.1">
    <property type="protein sequence ID" value="ENSCVAP00000022353.1"/>
    <property type="gene ID" value="ENSCVAG00000004995.1"/>
</dbReference>
<dbReference type="SUPFAM" id="SSF48371">
    <property type="entry name" value="ARM repeat"/>
    <property type="match status" value="1"/>
</dbReference>
<keyword evidence="4" id="KW-1185">Reference proteome</keyword>
<evidence type="ECO:0000256" key="1">
    <source>
        <dbReference type="ARBA" id="ARBA00022737"/>
    </source>
</evidence>
<organism evidence="3 4">
    <name type="scientific">Cyprinodon variegatus</name>
    <name type="common">Sheepshead minnow</name>
    <dbReference type="NCBI Taxonomy" id="28743"/>
    <lineage>
        <taxon>Eukaryota</taxon>
        <taxon>Metazoa</taxon>
        <taxon>Chordata</taxon>
        <taxon>Craniata</taxon>
        <taxon>Vertebrata</taxon>
        <taxon>Euteleostomi</taxon>
        <taxon>Actinopterygii</taxon>
        <taxon>Neopterygii</taxon>
        <taxon>Teleostei</taxon>
        <taxon>Neoteleostei</taxon>
        <taxon>Acanthomorphata</taxon>
        <taxon>Ovalentaria</taxon>
        <taxon>Atherinomorphae</taxon>
        <taxon>Cyprinodontiformes</taxon>
        <taxon>Cyprinodontidae</taxon>
        <taxon>Cyprinodon</taxon>
    </lineage>
</organism>
<reference evidence="3" key="1">
    <citation type="submission" date="2025-08" db="UniProtKB">
        <authorList>
            <consortium name="Ensembl"/>
        </authorList>
    </citation>
    <scope>IDENTIFICATION</scope>
</reference>
<dbReference type="OMA" id="THKQPDL"/>
<evidence type="ECO:0000313" key="4">
    <source>
        <dbReference type="Proteomes" id="UP000265020"/>
    </source>
</evidence>
<sequence>MSKRRITQETFDAAVRENMEEFEMDPHEALRDAVEQFESQGVDLSCIVKVVPTTSSDDNQEEQTHEVLQALESLRIGKDTAALADVTADLKSFTEQCSLGFAQRYLAAQKEAYPIILSFCKKSVEEQDFASTALFALAALTDGQPDLLDEEGRRFLLDILQRYQADSLVTGVAIRVVRHCCIKHEQNRQDLVKDGVLPLLTGAIRRHSGSAELVKEASAALRVMTFDDDVRVSFGHAHEHAKSIVLEHSGLKILIEAAKAHIGNTSVLSELCAALSRLAVRNEFCQDICDLGGLKFMMTLLADSYESPELARQVLSAIRAIAGNDDVKDAVVGAGGVDLIVIAMNRHTNNPAVCEQGCACLSVLALRKPNNCKVIMENGGVMAAVQAMKNHPNALNVQKQACMLIRNLVARTRNYSQQILELGAEALITRAVQTHKDCGDEGKAALRDLGCKVELRELWTGKHGSIAY</sequence>
<dbReference type="KEGG" id="cvg:107092300"/>
<dbReference type="PROSITE" id="PS50176">
    <property type="entry name" value="ARM_REPEAT"/>
    <property type="match status" value="2"/>
</dbReference>
<dbReference type="GeneID" id="107092300"/>
<dbReference type="GO" id="GO:0002244">
    <property type="term" value="P:hematopoietic progenitor cell differentiation"/>
    <property type="evidence" value="ECO:0007669"/>
    <property type="project" value="TreeGrafter"/>
</dbReference>
<evidence type="ECO:0000256" key="2">
    <source>
        <dbReference type="PROSITE-ProRule" id="PRU00259"/>
    </source>
</evidence>
<dbReference type="InterPro" id="IPR000225">
    <property type="entry name" value="Armadillo"/>
</dbReference>
<proteinExistence type="predicted"/>
<keyword evidence="1" id="KW-0677">Repeat</keyword>
<reference evidence="3" key="2">
    <citation type="submission" date="2025-09" db="UniProtKB">
        <authorList>
            <consortium name="Ensembl"/>
        </authorList>
    </citation>
    <scope>IDENTIFICATION</scope>
</reference>
<dbReference type="FunFam" id="1.25.10.10:FF:000172">
    <property type="entry name" value="Armadillo repeat-containing protein 6"/>
    <property type="match status" value="1"/>
</dbReference>
<dbReference type="FunFam" id="1.25.10.10:FF:000669">
    <property type="entry name" value="Armadillo repeat-containing protein 6"/>
    <property type="match status" value="1"/>
</dbReference>